<name>A0A4R5KMI5_9BACL</name>
<dbReference type="PROSITE" id="PS50109">
    <property type="entry name" value="HIS_KIN"/>
    <property type="match status" value="1"/>
</dbReference>
<dbReference type="InterPro" id="IPR005467">
    <property type="entry name" value="His_kinase_dom"/>
</dbReference>
<proteinExistence type="predicted"/>
<keyword evidence="12" id="KW-1133">Transmembrane helix</keyword>
<protein>
    <recommendedName>
        <fullName evidence="3">histidine kinase</fullName>
        <ecNumber evidence="3">2.7.13.3</ecNumber>
    </recommendedName>
</protein>
<dbReference type="RefSeq" id="WP_133230817.1">
    <property type="nucleotide sequence ID" value="NZ_SMRT01000009.1"/>
</dbReference>
<dbReference type="EC" id="2.7.13.3" evidence="3"/>
<comment type="caution">
    <text evidence="15">The sequence shown here is derived from an EMBL/GenBank/DDBJ whole genome shotgun (WGS) entry which is preliminary data.</text>
</comment>
<dbReference type="PRINTS" id="PR00344">
    <property type="entry name" value="BCTRLSENSOR"/>
</dbReference>
<accession>A0A4R5KMI5</accession>
<dbReference type="Gene3D" id="3.30.450.20">
    <property type="entry name" value="PAS domain"/>
    <property type="match status" value="1"/>
</dbReference>
<keyword evidence="4" id="KW-1003">Cell membrane</keyword>
<keyword evidence="9" id="KW-0067">ATP-binding</keyword>
<keyword evidence="8 15" id="KW-0418">Kinase</keyword>
<gene>
    <name evidence="15" type="ORF">E1757_18580</name>
</gene>
<dbReference type="SUPFAM" id="SSF55874">
    <property type="entry name" value="ATPase domain of HSP90 chaperone/DNA topoisomerase II/histidine kinase"/>
    <property type="match status" value="1"/>
</dbReference>
<keyword evidence="5" id="KW-0597">Phosphoprotein</keyword>
<dbReference type="InterPro" id="IPR004358">
    <property type="entry name" value="Sig_transdc_His_kin-like_C"/>
</dbReference>
<evidence type="ECO:0000256" key="3">
    <source>
        <dbReference type="ARBA" id="ARBA00012438"/>
    </source>
</evidence>
<evidence type="ECO:0000256" key="11">
    <source>
        <dbReference type="ARBA" id="ARBA00023136"/>
    </source>
</evidence>
<dbReference type="GO" id="GO:0005524">
    <property type="term" value="F:ATP binding"/>
    <property type="evidence" value="ECO:0007669"/>
    <property type="project" value="UniProtKB-KW"/>
</dbReference>
<evidence type="ECO:0000256" key="2">
    <source>
        <dbReference type="ARBA" id="ARBA00004651"/>
    </source>
</evidence>
<keyword evidence="6" id="KW-0808">Transferase</keyword>
<dbReference type="InterPro" id="IPR003594">
    <property type="entry name" value="HATPase_dom"/>
</dbReference>
<evidence type="ECO:0000313" key="16">
    <source>
        <dbReference type="Proteomes" id="UP000295636"/>
    </source>
</evidence>
<dbReference type="InterPro" id="IPR003660">
    <property type="entry name" value="HAMP_dom"/>
</dbReference>
<comment type="catalytic activity">
    <reaction evidence="1">
        <text>ATP + protein L-histidine = ADP + protein N-phospho-L-histidine.</text>
        <dbReference type="EC" id="2.7.13.3"/>
    </reaction>
</comment>
<reference evidence="15 16" key="1">
    <citation type="submission" date="2019-03" db="EMBL/GenBank/DDBJ databases">
        <title>This is whole genome sequence of Paenibacillus sp MS74 strain.</title>
        <authorList>
            <person name="Trinh H.N."/>
        </authorList>
    </citation>
    <scope>NUCLEOTIDE SEQUENCE [LARGE SCALE GENOMIC DNA]</scope>
    <source>
        <strain evidence="15 16">MS74</strain>
    </source>
</reference>
<feature type="transmembrane region" description="Helical" evidence="12">
    <location>
        <begin position="7"/>
        <end position="27"/>
    </location>
</feature>
<feature type="transmembrane region" description="Helical" evidence="12">
    <location>
        <begin position="288"/>
        <end position="307"/>
    </location>
</feature>
<comment type="subcellular location">
    <subcellularLocation>
        <location evidence="2">Cell membrane</location>
        <topology evidence="2">Multi-pass membrane protein</topology>
    </subcellularLocation>
</comment>
<dbReference type="InterPro" id="IPR010559">
    <property type="entry name" value="Sig_transdc_His_kin_internal"/>
</dbReference>
<dbReference type="Gene3D" id="6.10.340.10">
    <property type="match status" value="1"/>
</dbReference>
<dbReference type="SMART" id="SM00387">
    <property type="entry name" value="HATPase_c"/>
    <property type="match status" value="1"/>
</dbReference>
<evidence type="ECO:0000313" key="15">
    <source>
        <dbReference type="EMBL" id="TDF95750.1"/>
    </source>
</evidence>
<dbReference type="SMART" id="SM00304">
    <property type="entry name" value="HAMP"/>
    <property type="match status" value="1"/>
</dbReference>
<keyword evidence="12" id="KW-0812">Transmembrane</keyword>
<sequence>MKLHKKLMLVYFVTILLPIIGLTQYFLNQMSDLIIRYVSDSYQKILTQSSSGIYYNIRFYESILDNLTVSETVQDVLTHPDVYREKGVYIMNREISRSVRFIQAHQATDVESIEFYSASPDMISDGVYLFPFDRLQRVLGMTEIPDSKFWRLEYSKDKYFYALVRPIHSIGEFQKIGYIKLTVQIPSITYVQEIADNPSIPGGSFIIADSTGRVMFHPDENMLDRQLPEEITNRTSERLSSESELSMDIHGTAYVMWYRKLQNVDWTAYLLVPKDSIQLKVKEMRQTIITAAFICSVIFSLMTLLVTRRLTRGIRRLHAKVSRAGRGVLFTDRRTTAKGDEITGLERSFDNMLDNLRELIHENYVEKLERREMEFNFLQTQINPHFLYNTLDAIKNEIDMDEKQKAIRMVVSLADLFRISVSKGSNMIRFNEEFYHAKCYLQIHEIRFGTKYTVEWDIDPRLPHLYTLKIILQPLLENAIQHGLKDVRDGKIVVKGKHANEESVIITVQDNGVGMTKEQAAALLQNSSSPKGIGLFNVNSRIRMYFGNEYGLSVQSERGKGTEIMLKLPIKESGEHE</sequence>
<dbReference type="PANTHER" id="PTHR34220">
    <property type="entry name" value="SENSOR HISTIDINE KINASE YPDA"/>
    <property type="match status" value="1"/>
</dbReference>
<dbReference type="PANTHER" id="PTHR34220:SF7">
    <property type="entry name" value="SENSOR HISTIDINE KINASE YPDA"/>
    <property type="match status" value="1"/>
</dbReference>
<dbReference type="GO" id="GO:0000155">
    <property type="term" value="F:phosphorelay sensor kinase activity"/>
    <property type="evidence" value="ECO:0007669"/>
    <property type="project" value="InterPro"/>
</dbReference>
<dbReference type="GO" id="GO:0005886">
    <property type="term" value="C:plasma membrane"/>
    <property type="evidence" value="ECO:0007669"/>
    <property type="project" value="UniProtKB-SubCell"/>
</dbReference>
<evidence type="ECO:0000256" key="9">
    <source>
        <dbReference type="ARBA" id="ARBA00022840"/>
    </source>
</evidence>
<evidence type="ECO:0000259" key="14">
    <source>
        <dbReference type="PROSITE" id="PS50885"/>
    </source>
</evidence>
<feature type="domain" description="Histidine kinase" evidence="13">
    <location>
        <begin position="468"/>
        <end position="572"/>
    </location>
</feature>
<evidence type="ECO:0000256" key="7">
    <source>
        <dbReference type="ARBA" id="ARBA00022741"/>
    </source>
</evidence>
<dbReference type="Gene3D" id="3.30.565.10">
    <property type="entry name" value="Histidine kinase-like ATPase, C-terminal domain"/>
    <property type="match status" value="1"/>
</dbReference>
<dbReference type="PROSITE" id="PS50885">
    <property type="entry name" value="HAMP"/>
    <property type="match status" value="1"/>
</dbReference>
<dbReference type="InterPro" id="IPR050640">
    <property type="entry name" value="Bact_2-comp_sensor_kinase"/>
</dbReference>
<keyword evidence="11 12" id="KW-0472">Membrane</keyword>
<dbReference type="Pfam" id="PF02518">
    <property type="entry name" value="HATPase_c"/>
    <property type="match status" value="1"/>
</dbReference>
<dbReference type="AlphaFoldDB" id="A0A4R5KMI5"/>
<feature type="domain" description="HAMP" evidence="14">
    <location>
        <begin position="308"/>
        <end position="361"/>
    </location>
</feature>
<evidence type="ECO:0000256" key="5">
    <source>
        <dbReference type="ARBA" id="ARBA00022553"/>
    </source>
</evidence>
<organism evidence="15 16">
    <name type="scientific">Paenibacillus piri</name>
    <dbReference type="NCBI Taxonomy" id="2547395"/>
    <lineage>
        <taxon>Bacteria</taxon>
        <taxon>Bacillati</taxon>
        <taxon>Bacillota</taxon>
        <taxon>Bacilli</taxon>
        <taxon>Bacillales</taxon>
        <taxon>Paenibacillaceae</taxon>
        <taxon>Paenibacillus</taxon>
    </lineage>
</organism>
<evidence type="ECO:0000256" key="10">
    <source>
        <dbReference type="ARBA" id="ARBA00023012"/>
    </source>
</evidence>
<evidence type="ECO:0000256" key="1">
    <source>
        <dbReference type="ARBA" id="ARBA00000085"/>
    </source>
</evidence>
<evidence type="ECO:0000259" key="13">
    <source>
        <dbReference type="PROSITE" id="PS50109"/>
    </source>
</evidence>
<keyword evidence="7" id="KW-0547">Nucleotide-binding</keyword>
<dbReference type="InterPro" id="IPR036890">
    <property type="entry name" value="HATPase_C_sf"/>
</dbReference>
<evidence type="ECO:0000256" key="12">
    <source>
        <dbReference type="SAM" id="Phobius"/>
    </source>
</evidence>
<dbReference type="OrthoDB" id="9776552at2"/>
<dbReference type="EMBL" id="SMRT01000009">
    <property type="protein sequence ID" value="TDF95750.1"/>
    <property type="molecule type" value="Genomic_DNA"/>
</dbReference>
<dbReference type="Proteomes" id="UP000295636">
    <property type="component" value="Unassembled WGS sequence"/>
</dbReference>
<evidence type="ECO:0000256" key="6">
    <source>
        <dbReference type="ARBA" id="ARBA00022679"/>
    </source>
</evidence>
<evidence type="ECO:0000256" key="4">
    <source>
        <dbReference type="ARBA" id="ARBA00022475"/>
    </source>
</evidence>
<keyword evidence="10" id="KW-0902">Two-component regulatory system</keyword>
<dbReference type="Pfam" id="PF06580">
    <property type="entry name" value="His_kinase"/>
    <property type="match status" value="1"/>
</dbReference>
<dbReference type="Pfam" id="PF00672">
    <property type="entry name" value="HAMP"/>
    <property type="match status" value="1"/>
</dbReference>
<evidence type="ECO:0000256" key="8">
    <source>
        <dbReference type="ARBA" id="ARBA00022777"/>
    </source>
</evidence>
<keyword evidence="16" id="KW-1185">Reference proteome</keyword>